<feature type="region of interest" description="Disordered" evidence="1">
    <location>
        <begin position="163"/>
        <end position="201"/>
    </location>
</feature>
<reference evidence="2" key="1">
    <citation type="submission" date="2019-08" db="EMBL/GenBank/DDBJ databases">
        <title>The improved chromosome-level genome for the pearl oyster Pinctada fucata martensii using PacBio sequencing and Hi-C.</title>
        <authorList>
            <person name="Zheng Z."/>
        </authorList>
    </citation>
    <scope>NUCLEOTIDE SEQUENCE</scope>
    <source>
        <strain evidence="2">ZZ-2019</strain>
        <tissue evidence="2">Adductor muscle</tissue>
    </source>
</reference>
<protein>
    <submittedName>
        <fullName evidence="2">Uncharacterized protein</fullName>
    </submittedName>
</protein>
<dbReference type="Proteomes" id="UP001186944">
    <property type="component" value="Unassembled WGS sequence"/>
</dbReference>
<sequence>RTNYALMSQWMTHASNRKAKPVSNSEMVNFRSPQTLPEKHSAGNVFGRKSRMVNSWGAPSPYKDDNMPDGAQLASVDEDIPLHTRYAQDAGYDDFHRSFRQVSQQWPNKSFPIFGPPRLRHGRAGGSWRHVKEVLQAGGHRIVFVDGQIAYEDSIKIDDIPKGHLILPDARPPGSRPRSRPLSRSLSLKEGPSNQLNGMPK</sequence>
<organism evidence="2 3">
    <name type="scientific">Pinctada imbricata</name>
    <name type="common">Atlantic pearl-oyster</name>
    <name type="synonym">Pinctada martensii</name>
    <dbReference type="NCBI Taxonomy" id="66713"/>
    <lineage>
        <taxon>Eukaryota</taxon>
        <taxon>Metazoa</taxon>
        <taxon>Spiralia</taxon>
        <taxon>Lophotrochozoa</taxon>
        <taxon>Mollusca</taxon>
        <taxon>Bivalvia</taxon>
        <taxon>Autobranchia</taxon>
        <taxon>Pteriomorphia</taxon>
        <taxon>Pterioida</taxon>
        <taxon>Pterioidea</taxon>
        <taxon>Pteriidae</taxon>
        <taxon>Pinctada</taxon>
    </lineage>
</organism>
<accession>A0AA88XQE2</accession>
<dbReference type="AlphaFoldDB" id="A0AA88XQE2"/>
<feature type="compositionally biased region" description="Polar residues" evidence="1">
    <location>
        <begin position="192"/>
        <end position="201"/>
    </location>
</feature>
<dbReference type="EMBL" id="VSWD01000010">
    <property type="protein sequence ID" value="KAK3089900.1"/>
    <property type="molecule type" value="Genomic_DNA"/>
</dbReference>
<evidence type="ECO:0000313" key="3">
    <source>
        <dbReference type="Proteomes" id="UP001186944"/>
    </source>
</evidence>
<feature type="non-terminal residue" evidence="2">
    <location>
        <position position="1"/>
    </location>
</feature>
<keyword evidence="3" id="KW-1185">Reference proteome</keyword>
<name>A0AA88XQE2_PINIB</name>
<evidence type="ECO:0000313" key="2">
    <source>
        <dbReference type="EMBL" id="KAK3089900.1"/>
    </source>
</evidence>
<gene>
    <name evidence="2" type="ORF">FSP39_007502</name>
</gene>
<proteinExistence type="predicted"/>
<evidence type="ECO:0000256" key="1">
    <source>
        <dbReference type="SAM" id="MobiDB-lite"/>
    </source>
</evidence>
<comment type="caution">
    <text evidence="2">The sequence shown here is derived from an EMBL/GenBank/DDBJ whole genome shotgun (WGS) entry which is preliminary data.</text>
</comment>